<feature type="chain" id="PRO_5005573308" description="EGF-like domain-containing protein" evidence="2">
    <location>
        <begin position="23"/>
        <end position="134"/>
    </location>
</feature>
<comment type="caution">
    <text evidence="3">The sequence shown here is derived from an EMBL/GenBank/DDBJ whole genome shotgun (WGS) entry which is preliminary data.</text>
</comment>
<keyword evidence="1" id="KW-0472">Membrane</keyword>
<gene>
    <name evidence="3" type="ORF">OBRU01_12463</name>
</gene>
<keyword evidence="1" id="KW-0812">Transmembrane</keyword>
<dbReference type="Proteomes" id="UP000037510">
    <property type="component" value="Unassembled WGS sequence"/>
</dbReference>
<dbReference type="OrthoDB" id="8190638at2759"/>
<feature type="signal peptide" evidence="2">
    <location>
        <begin position="1"/>
        <end position="22"/>
    </location>
</feature>
<evidence type="ECO:0000313" key="4">
    <source>
        <dbReference type="Proteomes" id="UP000037510"/>
    </source>
</evidence>
<organism evidence="3 4">
    <name type="scientific">Operophtera brumata</name>
    <name type="common">Winter moth</name>
    <name type="synonym">Phalaena brumata</name>
    <dbReference type="NCBI Taxonomy" id="104452"/>
    <lineage>
        <taxon>Eukaryota</taxon>
        <taxon>Metazoa</taxon>
        <taxon>Ecdysozoa</taxon>
        <taxon>Arthropoda</taxon>
        <taxon>Hexapoda</taxon>
        <taxon>Insecta</taxon>
        <taxon>Pterygota</taxon>
        <taxon>Neoptera</taxon>
        <taxon>Endopterygota</taxon>
        <taxon>Lepidoptera</taxon>
        <taxon>Glossata</taxon>
        <taxon>Ditrysia</taxon>
        <taxon>Geometroidea</taxon>
        <taxon>Geometridae</taxon>
        <taxon>Larentiinae</taxon>
        <taxon>Operophtera</taxon>
    </lineage>
</organism>
<keyword evidence="4" id="KW-1185">Reference proteome</keyword>
<reference evidence="3 4" key="1">
    <citation type="journal article" date="2015" name="Genome Biol. Evol.">
        <title>The genome of winter moth (Operophtera brumata) provides a genomic perspective on sexual dimorphism and phenology.</title>
        <authorList>
            <person name="Derks M.F."/>
            <person name="Smit S."/>
            <person name="Salis L."/>
            <person name="Schijlen E."/>
            <person name="Bossers A."/>
            <person name="Mateman C."/>
            <person name="Pijl A.S."/>
            <person name="de Ridder D."/>
            <person name="Groenen M.A."/>
            <person name="Visser M.E."/>
            <person name="Megens H.J."/>
        </authorList>
    </citation>
    <scope>NUCLEOTIDE SEQUENCE [LARGE SCALE GENOMIC DNA]</scope>
    <source>
        <strain evidence="3">WM2013NL</strain>
        <tissue evidence="3">Head and thorax</tissue>
    </source>
</reference>
<proteinExistence type="predicted"/>
<dbReference type="EMBL" id="JTDY01002058">
    <property type="protein sequence ID" value="KOB72211.1"/>
    <property type="molecule type" value="Genomic_DNA"/>
</dbReference>
<sequence length="134" mass="14845">MGVKYIDILVALALNLIQCASSDHILSCNMTDIEPCKGIHQICNGTTLQCNCVEGFVFVEDDCETPSSDEPHYHGATASIVTIFALVLIVSGLVLVIRKYNLVDYVRQKINQRRNNDVMYEDVMIGNDDPPLSP</sequence>
<name>A0A0L7LAI1_OPEBR</name>
<accession>A0A0L7LAI1</accession>
<evidence type="ECO:0000256" key="2">
    <source>
        <dbReference type="SAM" id="SignalP"/>
    </source>
</evidence>
<protein>
    <recommendedName>
        <fullName evidence="5">EGF-like domain-containing protein</fullName>
    </recommendedName>
</protein>
<keyword evidence="1" id="KW-1133">Transmembrane helix</keyword>
<feature type="transmembrane region" description="Helical" evidence="1">
    <location>
        <begin position="76"/>
        <end position="97"/>
    </location>
</feature>
<evidence type="ECO:0000256" key="1">
    <source>
        <dbReference type="SAM" id="Phobius"/>
    </source>
</evidence>
<evidence type="ECO:0000313" key="3">
    <source>
        <dbReference type="EMBL" id="KOB72211.1"/>
    </source>
</evidence>
<evidence type="ECO:0008006" key="5">
    <source>
        <dbReference type="Google" id="ProtNLM"/>
    </source>
</evidence>
<keyword evidence="2" id="KW-0732">Signal</keyword>
<dbReference type="AlphaFoldDB" id="A0A0L7LAI1"/>